<name>A0AAW1WFI7_RUBAR</name>
<evidence type="ECO:0000256" key="5">
    <source>
        <dbReference type="PROSITE-ProRule" id="PRU00325"/>
    </source>
</evidence>
<keyword evidence="2 6" id="KW-0479">Metal-binding</keyword>
<dbReference type="PROSITE" id="PS50966">
    <property type="entry name" value="ZF_SWIM"/>
    <property type="match status" value="1"/>
</dbReference>
<evidence type="ECO:0000256" key="4">
    <source>
        <dbReference type="ARBA" id="ARBA00022833"/>
    </source>
</evidence>
<evidence type="ECO:0000313" key="9">
    <source>
        <dbReference type="Proteomes" id="UP001457282"/>
    </source>
</evidence>
<dbReference type="EMBL" id="JBEDUW010000006">
    <property type="protein sequence ID" value="KAK9922259.1"/>
    <property type="molecule type" value="Genomic_DNA"/>
</dbReference>
<evidence type="ECO:0000313" key="8">
    <source>
        <dbReference type="EMBL" id="KAK9922259.1"/>
    </source>
</evidence>
<evidence type="ECO:0000256" key="3">
    <source>
        <dbReference type="ARBA" id="ARBA00022771"/>
    </source>
</evidence>
<reference evidence="8 9" key="1">
    <citation type="journal article" date="2023" name="G3 (Bethesda)">
        <title>A chromosome-length genome assembly and annotation of blackberry (Rubus argutus, cv. 'Hillquist').</title>
        <authorList>
            <person name="Bruna T."/>
            <person name="Aryal R."/>
            <person name="Dudchenko O."/>
            <person name="Sargent D.J."/>
            <person name="Mead D."/>
            <person name="Buti M."/>
            <person name="Cavallini A."/>
            <person name="Hytonen T."/>
            <person name="Andres J."/>
            <person name="Pham M."/>
            <person name="Weisz D."/>
            <person name="Mascagni F."/>
            <person name="Usai G."/>
            <person name="Natali L."/>
            <person name="Bassil N."/>
            <person name="Fernandez G.E."/>
            <person name="Lomsadze A."/>
            <person name="Armour M."/>
            <person name="Olukolu B."/>
            <person name="Poorten T."/>
            <person name="Britton C."/>
            <person name="Davik J."/>
            <person name="Ashrafi H."/>
            <person name="Aiden E.L."/>
            <person name="Borodovsky M."/>
            <person name="Worthington M."/>
        </authorList>
    </citation>
    <scope>NUCLEOTIDE SEQUENCE [LARGE SCALE GENOMIC DNA]</scope>
    <source>
        <strain evidence="8">PI 553951</strain>
    </source>
</reference>
<dbReference type="GO" id="GO:0005634">
    <property type="term" value="C:nucleus"/>
    <property type="evidence" value="ECO:0007669"/>
    <property type="project" value="UniProtKB-SubCell"/>
</dbReference>
<comment type="function">
    <text evidence="6">Putative transcription activator involved in regulating light control of development.</text>
</comment>
<dbReference type="PANTHER" id="PTHR31669:SF292">
    <property type="entry name" value="OS02G0262500 PROTEIN"/>
    <property type="match status" value="1"/>
</dbReference>
<dbReference type="InterPro" id="IPR007527">
    <property type="entry name" value="Znf_SWIM"/>
</dbReference>
<keyword evidence="9" id="KW-1185">Reference proteome</keyword>
<dbReference type="InterPro" id="IPR006564">
    <property type="entry name" value="Znf_PMZ"/>
</dbReference>
<keyword evidence="4 6" id="KW-0862">Zinc</keyword>
<proteinExistence type="inferred from homology"/>
<gene>
    <name evidence="8" type="ORF">M0R45_030732</name>
</gene>
<sequence>MHMNLKGGLGRTMRLYDVLPCVDNVIEHLRDWALEDDCKSINSDPVIGSHLRSMQEQIAKIFTHGVFLLLKDQIGFKSKFVIYDRDHLVDPTASLIFLAQYNKPNWRWVVKFNNTSTNTSFKCSCNLFESDGIPCCHIFEVMKSLMITTFPKSLIKKRWMKEAGLSMKLETTRGFPDNMDRVARYGEMMSKCAHLCFAASCSDEGYEARIGALRRLNVGAKKFRVELEHANEGLVNGLHKNVVKDSVVCRTKGTRSKGPNFEESSKSRGGVLCGFCHRSGHNICTCELAKESSNNIGAAPSPALTTFAHQNKDPFGRPHEDNDNRTLMVEDSDNDSEMMIHHREEVRKPDYFFGSVTGSMTSRYPNTTSRSSMNRHTSFIDNSSFPPSWPFNHIQ</sequence>
<dbReference type="AlphaFoldDB" id="A0AAW1WFI7"/>
<keyword evidence="3 5" id="KW-0863">Zinc-finger</keyword>
<evidence type="ECO:0000259" key="7">
    <source>
        <dbReference type="PROSITE" id="PS50966"/>
    </source>
</evidence>
<dbReference type="GO" id="GO:0008270">
    <property type="term" value="F:zinc ion binding"/>
    <property type="evidence" value="ECO:0007669"/>
    <property type="project" value="UniProtKB-UniRule"/>
</dbReference>
<evidence type="ECO:0000256" key="1">
    <source>
        <dbReference type="ARBA" id="ARBA00005889"/>
    </source>
</evidence>
<accession>A0AAW1WFI7</accession>
<comment type="caution">
    <text evidence="8">The sequence shown here is derived from an EMBL/GenBank/DDBJ whole genome shotgun (WGS) entry which is preliminary data.</text>
</comment>
<keyword evidence="6" id="KW-0539">Nucleus</keyword>
<comment type="subcellular location">
    <subcellularLocation>
        <location evidence="6">Nucleus</location>
    </subcellularLocation>
</comment>
<evidence type="ECO:0000256" key="6">
    <source>
        <dbReference type="RuleBase" id="RU367018"/>
    </source>
</evidence>
<feature type="domain" description="SWIM-type" evidence="7">
    <location>
        <begin position="108"/>
        <end position="146"/>
    </location>
</feature>
<dbReference type="GO" id="GO:0006355">
    <property type="term" value="P:regulation of DNA-templated transcription"/>
    <property type="evidence" value="ECO:0007669"/>
    <property type="project" value="UniProtKB-UniRule"/>
</dbReference>
<dbReference type="SMART" id="SM00575">
    <property type="entry name" value="ZnF_PMZ"/>
    <property type="match status" value="1"/>
</dbReference>
<comment type="similarity">
    <text evidence="1 6">Belongs to the FHY3/FAR1 family.</text>
</comment>
<protein>
    <recommendedName>
        <fullName evidence="6">Protein FAR1-RELATED SEQUENCE</fullName>
    </recommendedName>
</protein>
<dbReference type="Proteomes" id="UP001457282">
    <property type="component" value="Unassembled WGS sequence"/>
</dbReference>
<dbReference type="InterPro" id="IPR031052">
    <property type="entry name" value="FHY3/FAR1"/>
</dbReference>
<organism evidence="8 9">
    <name type="scientific">Rubus argutus</name>
    <name type="common">Southern blackberry</name>
    <dbReference type="NCBI Taxonomy" id="59490"/>
    <lineage>
        <taxon>Eukaryota</taxon>
        <taxon>Viridiplantae</taxon>
        <taxon>Streptophyta</taxon>
        <taxon>Embryophyta</taxon>
        <taxon>Tracheophyta</taxon>
        <taxon>Spermatophyta</taxon>
        <taxon>Magnoliopsida</taxon>
        <taxon>eudicotyledons</taxon>
        <taxon>Gunneridae</taxon>
        <taxon>Pentapetalae</taxon>
        <taxon>rosids</taxon>
        <taxon>fabids</taxon>
        <taxon>Rosales</taxon>
        <taxon>Rosaceae</taxon>
        <taxon>Rosoideae</taxon>
        <taxon>Rosoideae incertae sedis</taxon>
        <taxon>Rubus</taxon>
    </lineage>
</organism>
<evidence type="ECO:0000256" key="2">
    <source>
        <dbReference type="ARBA" id="ARBA00022723"/>
    </source>
</evidence>
<dbReference type="PANTHER" id="PTHR31669">
    <property type="entry name" value="PROTEIN FAR1-RELATED SEQUENCE 10-RELATED"/>
    <property type="match status" value="1"/>
</dbReference>